<gene>
    <name evidence="2" type="ORF">DSM02_3703</name>
</gene>
<organism evidence="2 3">
    <name type="scientific">Leeuwenhoekiella polynyae</name>
    <dbReference type="NCBI Taxonomy" id="1550906"/>
    <lineage>
        <taxon>Bacteria</taxon>
        <taxon>Pseudomonadati</taxon>
        <taxon>Bacteroidota</taxon>
        <taxon>Flavobacteriia</taxon>
        <taxon>Flavobacteriales</taxon>
        <taxon>Flavobacteriaceae</taxon>
        <taxon>Leeuwenhoekiella</taxon>
    </lineage>
</organism>
<keyword evidence="1" id="KW-0812">Transmembrane</keyword>
<dbReference type="RefSeq" id="WP_128766910.1">
    <property type="nucleotide sequence ID" value="NZ_JBHUOO010000007.1"/>
</dbReference>
<keyword evidence="3" id="KW-1185">Reference proteome</keyword>
<accession>A0A4V1KP49</accession>
<evidence type="ECO:0000313" key="3">
    <source>
        <dbReference type="Proteomes" id="UP000289859"/>
    </source>
</evidence>
<keyword evidence="1" id="KW-1133">Transmembrane helix</keyword>
<sequence length="120" mass="14048">MRKGLKIRLFILLLGLNTLAFSVNYYGFTPKIQAIAENESFEIYLFTDLETGLNPSLQQVGEFVQNPDGFWPFEAFYINTSTGTDEYTGRFRGFFTGFERSEFIFYNLLILALILFFKFW</sequence>
<feature type="transmembrane region" description="Helical" evidence="1">
    <location>
        <begin position="103"/>
        <end position="119"/>
    </location>
</feature>
<evidence type="ECO:0000256" key="1">
    <source>
        <dbReference type="SAM" id="Phobius"/>
    </source>
</evidence>
<protein>
    <submittedName>
        <fullName evidence="2">Uncharacterized protein</fullName>
    </submittedName>
</protein>
<evidence type="ECO:0000313" key="2">
    <source>
        <dbReference type="EMBL" id="RXG13661.1"/>
    </source>
</evidence>
<dbReference type="OrthoDB" id="1449687at2"/>
<proteinExistence type="predicted"/>
<dbReference type="Proteomes" id="UP000289859">
    <property type="component" value="Unassembled WGS sequence"/>
</dbReference>
<reference evidence="2 3" key="1">
    <citation type="submission" date="2018-07" db="EMBL/GenBank/DDBJ databases">
        <title>Leeuwenhoekiella genomics.</title>
        <authorList>
            <person name="Tahon G."/>
            <person name="Willems A."/>
        </authorList>
    </citation>
    <scope>NUCLEOTIDE SEQUENCE [LARGE SCALE GENOMIC DNA]</scope>
    <source>
        <strain evidence="2 3">LMG 29608</strain>
    </source>
</reference>
<keyword evidence="1" id="KW-0472">Membrane</keyword>
<dbReference type="AlphaFoldDB" id="A0A4V1KP49"/>
<dbReference type="EMBL" id="QOVK01000025">
    <property type="protein sequence ID" value="RXG13661.1"/>
    <property type="molecule type" value="Genomic_DNA"/>
</dbReference>
<comment type="caution">
    <text evidence="2">The sequence shown here is derived from an EMBL/GenBank/DDBJ whole genome shotgun (WGS) entry which is preliminary data.</text>
</comment>
<name>A0A4V1KP49_9FLAO</name>